<feature type="chain" id="PRO_5036997688" evidence="2">
    <location>
        <begin position="21"/>
        <end position="166"/>
    </location>
</feature>
<protein>
    <submittedName>
        <fullName evidence="4">Uncharacterized protein</fullName>
    </submittedName>
</protein>
<sequence length="166" mass="18078">MMNKAATVILIVAVFGAAQGDLWSSISGMASDVGKFFKTNFNKVQDLFANDETTLAKNVNTTQTLLSTIQSQRTNLAAIANDTQKAALNRVDYWATDLKAFATTLSNEKGQTYFAAHKVAWESKLHSMFETDKIQSLLPLLNSAGPVAVSLTTLLLSLGVHFYLNN</sequence>
<organism evidence="3 4">
    <name type="scientific">Plectus sambesii</name>
    <dbReference type="NCBI Taxonomy" id="2011161"/>
    <lineage>
        <taxon>Eukaryota</taxon>
        <taxon>Metazoa</taxon>
        <taxon>Ecdysozoa</taxon>
        <taxon>Nematoda</taxon>
        <taxon>Chromadorea</taxon>
        <taxon>Plectida</taxon>
        <taxon>Plectina</taxon>
        <taxon>Plectoidea</taxon>
        <taxon>Plectidae</taxon>
        <taxon>Plectus</taxon>
    </lineage>
</organism>
<dbReference type="AlphaFoldDB" id="A0A914WAY6"/>
<keyword evidence="1" id="KW-0812">Transmembrane</keyword>
<feature type="signal peptide" evidence="2">
    <location>
        <begin position="1"/>
        <end position="20"/>
    </location>
</feature>
<evidence type="ECO:0000256" key="2">
    <source>
        <dbReference type="SAM" id="SignalP"/>
    </source>
</evidence>
<feature type="transmembrane region" description="Helical" evidence="1">
    <location>
        <begin position="144"/>
        <end position="164"/>
    </location>
</feature>
<keyword evidence="1" id="KW-1133">Transmembrane helix</keyword>
<keyword evidence="2" id="KW-0732">Signal</keyword>
<name>A0A914WAY6_9BILA</name>
<proteinExistence type="predicted"/>
<dbReference type="Proteomes" id="UP000887566">
    <property type="component" value="Unplaced"/>
</dbReference>
<evidence type="ECO:0000256" key="1">
    <source>
        <dbReference type="SAM" id="Phobius"/>
    </source>
</evidence>
<evidence type="ECO:0000313" key="4">
    <source>
        <dbReference type="WBParaSite" id="PSAMB.scaffold3726size17112.g22456.t1"/>
    </source>
</evidence>
<accession>A0A914WAY6</accession>
<evidence type="ECO:0000313" key="3">
    <source>
        <dbReference type="Proteomes" id="UP000887566"/>
    </source>
</evidence>
<reference evidence="4" key="1">
    <citation type="submission" date="2022-11" db="UniProtKB">
        <authorList>
            <consortium name="WormBaseParasite"/>
        </authorList>
    </citation>
    <scope>IDENTIFICATION</scope>
</reference>
<keyword evidence="3" id="KW-1185">Reference proteome</keyword>
<dbReference type="WBParaSite" id="PSAMB.scaffold3726size17112.g22456.t1">
    <property type="protein sequence ID" value="PSAMB.scaffold3726size17112.g22456.t1"/>
    <property type="gene ID" value="PSAMB.scaffold3726size17112.g22456"/>
</dbReference>
<keyword evidence="1" id="KW-0472">Membrane</keyword>